<evidence type="ECO:0000313" key="3">
    <source>
        <dbReference type="Proteomes" id="UP000677244"/>
    </source>
</evidence>
<reference evidence="2 3" key="1">
    <citation type="submission" date="2021-03" db="EMBL/GenBank/DDBJ databases">
        <title>Assistant Professor.</title>
        <authorList>
            <person name="Huq M.A."/>
        </authorList>
    </citation>
    <scope>NUCLEOTIDE SEQUENCE [LARGE SCALE GENOMIC DNA]</scope>
    <source>
        <strain evidence="2 3">MAH-29</strain>
    </source>
</reference>
<dbReference type="EMBL" id="JAGHKO010000005">
    <property type="protein sequence ID" value="MBO9203077.1"/>
    <property type="molecule type" value="Genomic_DNA"/>
</dbReference>
<dbReference type="InterPro" id="IPR011008">
    <property type="entry name" value="Dimeric_a/b-barrel"/>
</dbReference>
<dbReference type="Pfam" id="PF11695">
    <property type="entry name" value="DUF3291"/>
    <property type="match status" value="1"/>
</dbReference>
<dbReference type="InterPro" id="IPR021708">
    <property type="entry name" value="DUF3291"/>
</dbReference>
<organism evidence="2 3">
    <name type="scientific">Niastella soli</name>
    <dbReference type="NCBI Taxonomy" id="2821487"/>
    <lineage>
        <taxon>Bacteria</taxon>
        <taxon>Pseudomonadati</taxon>
        <taxon>Bacteroidota</taxon>
        <taxon>Chitinophagia</taxon>
        <taxon>Chitinophagales</taxon>
        <taxon>Chitinophagaceae</taxon>
        <taxon>Niastella</taxon>
    </lineage>
</organism>
<feature type="domain" description="DUF3291" evidence="1">
    <location>
        <begin position="5"/>
        <end position="142"/>
    </location>
</feature>
<gene>
    <name evidence="2" type="ORF">J7I42_22495</name>
</gene>
<proteinExistence type="predicted"/>
<protein>
    <submittedName>
        <fullName evidence="2">DUF3291 domain-containing protein</fullName>
    </submittedName>
</protein>
<dbReference type="Proteomes" id="UP000677244">
    <property type="component" value="Unassembled WGS sequence"/>
</dbReference>
<keyword evidence="3" id="KW-1185">Reference proteome</keyword>
<dbReference type="RefSeq" id="WP_209141132.1">
    <property type="nucleotide sequence ID" value="NZ_JAGHKO010000005.1"/>
</dbReference>
<comment type="caution">
    <text evidence="2">The sequence shown here is derived from an EMBL/GenBank/DDBJ whole genome shotgun (WGS) entry which is preliminary data.</text>
</comment>
<sequence length="154" mass="18066">MKYHLAQLNIGKILGPIDSSVMAEFVANLDPINSLAEKSTGFAWRLKDDNNNATSIKVYDDDFIIVNMSVWENIDALFQFVYQSQHTEFVKRRKEWFEKMPEMYMALWYVPAEHAPTVQEAVERLNYLRKHGETPYAFSFRKRFTVEEALDSMV</sequence>
<evidence type="ECO:0000313" key="2">
    <source>
        <dbReference type="EMBL" id="MBO9203077.1"/>
    </source>
</evidence>
<dbReference type="SUPFAM" id="SSF54909">
    <property type="entry name" value="Dimeric alpha+beta barrel"/>
    <property type="match status" value="1"/>
</dbReference>
<name>A0ABS3YYR8_9BACT</name>
<evidence type="ECO:0000259" key="1">
    <source>
        <dbReference type="Pfam" id="PF11695"/>
    </source>
</evidence>
<accession>A0ABS3YYR8</accession>